<protein>
    <submittedName>
        <fullName evidence="6 7">Importin subunit alpha-1-like isoform X1</fullName>
    </submittedName>
</protein>
<keyword evidence="4" id="KW-0653">Protein transport</keyword>
<proteinExistence type="inferred from homology"/>
<dbReference type="RefSeq" id="XP_016469357.1">
    <property type="nucleotide sequence ID" value="XM_016613871.1"/>
</dbReference>
<evidence type="ECO:0000313" key="6">
    <source>
        <dbReference type="RefSeq" id="XP_016469350.1"/>
    </source>
</evidence>
<dbReference type="RefSeq" id="XP_016469355.1">
    <property type="nucleotide sequence ID" value="XM_016613869.1"/>
</dbReference>
<dbReference type="RefSeq" id="XP_016469358.1">
    <property type="nucleotide sequence ID" value="XM_016613872.1"/>
</dbReference>
<evidence type="ECO:0000313" key="12">
    <source>
        <dbReference type="RefSeq" id="XP_016469357.1"/>
    </source>
</evidence>
<dbReference type="SMR" id="A0A1S3ZY30"/>
<gene>
    <name evidence="6 7 8 9 10 11 12 13 14" type="primary">LOC107791745</name>
</gene>
<dbReference type="AlphaFoldDB" id="A0A1S3ZY30"/>
<dbReference type="SUPFAM" id="SSF48371">
    <property type="entry name" value="ARM repeat"/>
    <property type="match status" value="1"/>
</dbReference>
<dbReference type="PaxDb" id="4097-A0A1S3ZY30"/>
<reference key="1">
    <citation type="journal article" date="2014" name="Nat. Commun.">
        <title>The tobacco genome sequence and its comparison with those of tomato and potato.</title>
        <authorList>
            <person name="Sierro N."/>
            <person name="Battey J.N."/>
            <person name="Ouadi S."/>
            <person name="Bakaher N."/>
            <person name="Bovet L."/>
            <person name="Willig A."/>
            <person name="Goepfert S."/>
            <person name="Peitsch M.C."/>
            <person name="Ivanov N.V."/>
        </authorList>
    </citation>
    <scope>NUCLEOTIDE SEQUENCE [LARGE SCALE GENOMIC DNA]</scope>
    <source>
        <strain>cv. TN90</strain>
    </source>
</reference>
<evidence type="ECO:0000256" key="1">
    <source>
        <dbReference type="ARBA" id="ARBA00010394"/>
    </source>
</evidence>
<dbReference type="RefSeq" id="XP_016469356.1">
    <property type="nucleotide sequence ID" value="XM_016613870.1"/>
</dbReference>
<evidence type="ECO:0000313" key="13">
    <source>
        <dbReference type="RefSeq" id="XP_016469358.1"/>
    </source>
</evidence>
<reference evidence="6 7" key="2">
    <citation type="submission" date="2025-04" db="UniProtKB">
        <authorList>
            <consortium name="RefSeq"/>
        </authorList>
    </citation>
    <scope>IDENTIFICATION</scope>
</reference>
<dbReference type="PANTHER" id="PTHR23316">
    <property type="entry name" value="IMPORTIN ALPHA"/>
    <property type="match status" value="1"/>
</dbReference>
<keyword evidence="5" id="KW-1185">Reference proteome</keyword>
<dbReference type="GO" id="GO:0005634">
    <property type="term" value="C:nucleus"/>
    <property type="evidence" value="ECO:0000318"/>
    <property type="project" value="GO_Central"/>
</dbReference>
<evidence type="ECO:0000256" key="3">
    <source>
        <dbReference type="ARBA" id="ARBA00022737"/>
    </source>
</evidence>
<dbReference type="OrthoDB" id="10365601at2759"/>
<dbReference type="Proteomes" id="UP000790787">
    <property type="component" value="Chromosome 1"/>
</dbReference>
<evidence type="ECO:0000313" key="14">
    <source>
        <dbReference type="RefSeq" id="XP_016469359.1"/>
    </source>
</evidence>
<evidence type="ECO:0000313" key="8">
    <source>
        <dbReference type="RefSeq" id="XP_016469352.1"/>
    </source>
</evidence>
<dbReference type="RefSeq" id="XP_016469359.1">
    <property type="nucleotide sequence ID" value="XM_016613873.1"/>
</dbReference>
<dbReference type="GO" id="GO:0008139">
    <property type="term" value="F:nuclear localization sequence binding"/>
    <property type="evidence" value="ECO:0000318"/>
    <property type="project" value="GO_Central"/>
</dbReference>
<dbReference type="GO" id="GO:0061608">
    <property type="term" value="F:nuclear import signal receptor activity"/>
    <property type="evidence" value="ECO:0000318"/>
    <property type="project" value="GO_Central"/>
</dbReference>
<name>A0A1S3ZY30_TOBAC</name>
<dbReference type="Pfam" id="PF00514">
    <property type="entry name" value="Arm"/>
    <property type="match status" value="1"/>
</dbReference>
<dbReference type="InterPro" id="IPR016024">
    <property type="entry name" value="ARM-type_fold"/>
</dbReference>
<dbReference type="RefSeq" id="XP_016469350.1">
    <property type="nucleotide sequence ID" value="XM_016613864.1"/>
</dbReference>
<evidence type="ECO:0000313" key="7">
    <source>
        <dbReference type="RefSeq" id="XP_016469351.1"/>
    </source>
</evidence>
<accession>A0A1S3ZY30</accession>
<keyword evidence="2" id="KW-0813">Transport</keyword>
<sequence length="307" mass="34179">MFLSGDCDLMKLLVIKQLQKLFHYGMIAALEDARDSGELVPLLNEILGREDSSALKSEAAKAVIDSIPELLELTDLVIKNKLVETLLKLLHFPDGNVYQQAVEKLGKVAQSVVGRDYALIECGAIDDLLEILNSTNEVKPAFPTLRNLLTSNVDEEVLKNACWALYYLSAGVDLTSNGYCTRLTFIPHPVVSDSDMIKAFFQADVLPVLLNLFKDDVRSVIRPAINTVVCISVLGDQHQKEMLIDSWSIAKRNVLDCLLGLLKSGIEEEMVCMFIAYITIGSMHRAKCCEKHSLQHLKHEARPRALL</sequence>
<dbReference type="RefSeq" id="XP_016469354.1">
    <property type="nucleotide sequence ID" value="XM_016613868.1"/>
</dbReference>
<evidence type="ECO:0000256" key="4">
    <source>
        <dbReference type="ARBA" id="ARBA00022927"/>
    </source>
</evidence>
<keyword evidence="3" id="KW-0677">Repeat</keyword>
<dbReference type="InterPro" id="IPR011989">
    <property type="entry name" value="ARM-like"/>
</dbReference>
<evidence type="ECO:0000313" key="5">
    <source>
        <dbReference type="Proteomes" id="UP000790787"/>
    </source>
</evidence>
<dbReference type="InterPro" id="IPR000225">
    <property type="entry name" value="Armadillo"/>
</dbReference>
<dbReference type="GO" id="GO:0006607">
    <property type="term" value="P:NLS-bearing protein import into nucleus"/>
    <property type="evidence" value="ECO:0000318"/>
    <property type="project" value="GO_Central"/>
</dbReference>
<dbReference type="RefSeq" id="XP_016469351.1">
    <property type="nucleotide sequence ID" value="XM_016613865.1"/>
</dbReference>
<evidence type="ECO:0000256" key="2">
    <source>
        <dbReference type="ARBA" id="ARBA00022448"/>
    </source>
</evidence>
<dbReference type="Gene3D" id="1.25.10.10">
    <property type="entry name" value="Leucine-rich Repeat Variant"/>
    <property type="match status" value="1"/>
</dbReference>
<evidence type="ECO:0000313" key="9">
    <source>
        <dbReference type="RefSeq" id="XP_016469354.1"/>
    </source>
</evidence>
<evidence type="ECO:0000313" key="11">
    <source>
        <dbReference type="RefSeq" id="XP_016469356.1"/>
    </source>
</evidence>
<dbReference type="SMART" id="SM00185">
    <property type="entry name" value="ARM"/>
    <property type="match status" value="3"/>
</dbReference>
<dbReference type="STRING" id="4097.A0A1S3ZY30"/>
<organism evidence="10">
    <name type="scientific">Nicotiana tabacum</name>
    <name type="common">Common tobacco</name>
    <dbReference type="NCBI Taxonomy" id="4097"/>
    <lineage>
        <taxon>Eukaryota</taxon>
        <taxon>Viridiplantae</taxon>
        <taxon>Streptophyta</taxon>
        <taxon>Embryophyta</taxon>
        <taxon>Tracheophyta</taxon>
        <taxon>Spermatophyta</taxon>
        <taxon>Magnoliopsida</taxon>
        <taxon>eudicotyledons</taxon>
        <taxon>Gunneridae</taxon>
        <taxon>Pentapetalae</taxon>
        <taxon>asterids</taxon>
        <taxon>lamiids</taxon>
        <taxon>Solanales</taxon>
        <taxon>Solanaceae</taxon>
        <taxon>Nicotianoideae</taxon>
        <taxon>Nicotianeae</taxon>
        <taxon>Nicotiana</taxon>
    </lineage>
</organism>
<dbReference type="RefSeq" id="XP_016469352.1">
    <property type="nucleotide sequence ID" value="XM_016613866.1"/>
</dbReference>
<dbReference type="KEGG" id="nta:107791745"/>
<evidence type="ECO:0000313" key="10">
    <source>
        <dbReference type="RefSeq" id="XP_016469355.1"/>
    </source>
</evidence>
<comment type="similarity">
    <text evidence="1">Belongs to the importin alpha family.</text>
</comment>
<dbReference type="GeneID" id="107791745"/>